<dbReference type="AlphaFoldDB" id="A0A0M6W9H5"/>
<name>A0A0M6W9H5_9FIRM</name>
<evidence type="ECO:0000313" key="10">
    <source>
        <dbReference type="Proteomes" id="UP000283701"/>
    </source>
</evidence>
<dbReference type="Proteomes" id="UP000095453">
    <property type="component" value="Unassembled WGS sequence"/>
</dbReference>
<dbReference type="RefSeq" id="WP_055039029.1">
    <property type="nucleotide sequence ID" value="NZ_CAKZTK010000021.1"/>
</dbReference>
<evidence type="ECO:0000313" key="8">
    <source>
        <dbReference type="Proteomes" id="UP000095395"/>
    </source>
</evidence>
<keyword evidence="1" id="KW-1133">Transmembrane helix</keyword>
<dbReference type="Proteomes" id="UP000049828">
    <property type="component" value="Unassembled WGS sequence"/>
</dbReference>
<keyword evidence="7" id="KW-1185">Reference proteome</keyword>
<dbReference type="Proteomes" id="UP000283701">
    <property type="component" value="Unassembled WGS sequence"/>
</dbReference>
<dbReference type="EMBL" id="CVRS01000009">
    <property type="protein sequence ID" value="CRL32225.1"/>
    <property type="molecule type" value="Genomic_DNA"/>
</dbReference>
<reference evidence="2" key="1">
    <citation type="submission" date="2015-05" db="EMBL/GenBank/DDBJ databases">
        <authorList>
            <person name="Wang D.B."/>
            <person name="Wang M."/>
        </authorList>
    </citation>
    <scope>NUCLEOTIDE SEQUENCE [LARGE SCALE GENOMIC DNA]</scope>
    <source>
        <strain evidence="2">L1-83</strain>
    </source>
</reference>
<evidence type="ECO:0000256" key="1">
    <source>
        <dbReference type="SAM" id="Phobius"/>
    </source>
</evidence>
<reference evidence="10 11" key="3">
    <citation type="submission" date="2018-08" db="EMBL/GenBank/DDBJ databases">
        <title>A genome reference for cultivated species of the human gut microbiota.</title>
        <authorList>
            <person name="Zou Y."/>
            <person name="Xue W."/>
            <person name="Luo G."/>
        </authorList>
    </citation>
    <scope>NUCLEOTIDE SEQUENCE [LARGE SCALE GENOMIC DNA]</scope>
    <source>
        <strain evidence="6 10">AM23-23AC</strain>
        <strain evidence="5 11">AM27-11</strain>
    </source>
</reference>
<keyword evidence="1" id="KW-0812">Transmembrane</keyword>
<feature type="transmembrane region" description="Helical" evidence="1">
    <location>
        <begin position="42"/>
        <end position="63"/>
    </location>
</feature>
<evidence type="ECO:0000313" key="2">
    <source>
        <dbReference type="EMBL" id="CRL32225.1"/>
    </source>
</evidence>
<dbReference type="Proteomes" id="UP000095395">
    <property type="component" value="Unassembled WGS sequence"/>
</dbReference>
<gene>
    <name evidence="6" type="ORF">DW654_12335</name>
    <name evidence="5" type="ORF">DW707_13230</name>
    <name evidence="4" type="ORF">ERS852392_00014</name>
    <name evidence="3" type="ORF">ERS852444_03071</name>
    <name evidence="2" type="ORF">RIL183_34631</name>
</gene>
<evidence type="ECO:0000313" key="3">
    <source>
        <dbReference type="EMBL" id="CUN27586.1"/>
    </source>
</evidence>
<evidence type="ECO:0000313" key="4">
    <source>
        <dbReference type="EMBL" id="CUN34673.1"/>
    </source>
</evidence>
<keyword evidence="1" id="KW-0472">Membrane</keyword>
<dbReference type="EMBL" id="CYXX01000031">
    <property type="protein sequence ID" value="CUN27586.1"/>
    <property type="molecule type" value="Genomic_DNA"/>
</dbReference>
<dbReference type="Proteomes" id="UP000286271">
    <property type="component" value="Unassembled WGS sequence"/>
</dbReference>
<evidence type="ECO:0000313" key="5">
    <source>
        <dbReference type="EMBL" id="RHE94882.1"/>
    </source>
</evidence>
<reference evidence="7" key="2">
    <citation type="submission" date="2015-05" db="EMBL/GenBank/DDBJ databases">
        <authorList>
            <consortium name="Pathogen Informatics"/>
        </authorList>
    </citation>
    <scope>NUCLEOTIDE SEQUENCE [LARGE SCALE GENOMIC DNA]</scope>
    <source>
        <strain evidence="4 8">2789STDY5608835</strain>
        <strain evidence="3 9">2789STDY5608887</strain>
        <strain evidence="7">L1-83</strain>
    </source>
</reference>
<evidence type="ECO:0000313" key="7">
    <source>
        <dbReference type="Proteomes" id="UP000049828"/>
    </source>
</evidence>
<organism evidence="2 7">
    <name type="scientific">Roseburia inulinivorans</name>
    <dbReference type="NCBI Taxonomy" id="360807"/>
    <lineage>
        <taxon>Bacteria</taxon>
        <taxon>Bacillati</taxon>
        <taxon>Bacillota</taxon>
        <taxon>Clostridia</taxon>
        <taxon>Lachnospirales</taxon>
        <taxon>Lachnospiraceae</taxon>
        <taxon>Roseburia</taxon>
    </lineage>
</organism>
<evidence type="ECO:0000313" key="9">
    <source>
        <dbReference type="Proteomes" id="UP000095453"/>
    </source>
</evidence>
<dbReference type="EMBL" id="QRHP01000015">
    <property type="protein sequence ID" value="RHF82738.1"/>
    <property type="molecule type" value="Genomic_DNA"/>
</dbReference>
<sequence>MITEIIFSDYYRTFLLCILSIGVVFFMRNASIRKKVLALAGYEFIVFLLFLWIFIVCIIFTEFDYESIIAIVQWELKWILYFTISIILQFAMYYFFWKKSKILKIVTLLFSLIIVIVPLHVFDFT</sequence>
<proteinExistence type="predicted"/>
<dbReference type="EMBL" id="QSKW01000024">
    <property type="protein sequence ID" value="RHE94882.1"/>
    <property type="molecule type" value="Genomic_DNA"/>
</dbReference>
<dbReference type="EMBL" id="CYYR01000001">
    <property type="protein sequence ID" value="CUN34673.1"/>
    <property type="molecule type" value="Genomic_DNA"/>
</dbReference>
<accession>A0A0M6W9H5</accession>
<evidence type="ECO:0000313" key="6">
    <source>
        <dbReference type="EMBL" id="RHF82738.1"/>
    </source>
</evidence>
<feature type="transmembrane region" description="Helical" evidence="1">
    <location>
        <begin position="103"/>
        <end position="122"/>
    </location>
</feature>
<evidence type="ECO:0000313" key="11">
    <source>
        <dbReference type="Proteomes" id="UP000286271"/>
    </source>
</evidence>
<feature type="transmembrane region" description="Helical" evidence="1">
    <location>
        <begin position="12"/>
        <end position="30"/>
    </location>
</feature>
<feature type="transmembrane region" description="Helical" evidence="1">
    <location>
        <begin position="78"/>
        <end position="96"/>
    </location>
</feature>
<protein>
    <submittedName>
        <fullName evidence="2">Uncharacterized protein</fullName>
    </submittedName>
</protein>
<dbReference type="OrthoDB" id="2051110at2"/>